<evidence type="ECO:0000256" key="1">
    <source>
        <dbReference type="SAM" id="Coils"/>
    </source>
</evidence>
<dbReference type="RefSeq" id="WP_189613058.1">
    <property type="nucleotide sequence ID" value="NZ_BMXR01000016.1"/>
</dbReference>
<reference evidence="3" key="2">
    <citation type="submission" date="2020-09" db="EMBL/GenBank/DDBJ databases">
        <authorList>
            <person name="Sun Q."/>
            <person name="Kim S."/>
        </authorList>
    </citation>
    <scope>NUCLEOTIDE SEQUENCE</scope>
    <source>
        <strain evidence="3">KCTC 22169</strain>
    </source>
</reference>
<organism evidence="3 4">
    <name type="scientific">Saccharospirillum salsuginis</name>
    <dbReference type="NCBI Taxonomy" id="418750"/>
    <lineage>
        <taxon>Bacteria</taxon>
        <taxon>Pseudomonadati</taxon>
        <taxon>Pseudomonadota</taxon>
        <taxon>Gammaproteobacteria</taxon>
        <taxon>Oceanospirillales</taxon>
        <taxon>Saccharospirillaceae</taxon>
        <taxon>Saccharospirillum</taxon>
    </lineage>
</organism>
<feature type="coiled-coil region" evidence="1">
    <location>
        <begin position="147"/>
        <end position="174"/>
    </location>
</feature>
<feature type="coiled-coil region" evidence="1">
    <location>
        <begin position="679"/>
        <end position="706"/>
    </location>
</feature>
<dbReference type="AlphaFoldDB" id="A0A918KSI2"/>
<evidence type="ECO:0000256" key="2">
    <source>
        <dbReference type="SAM" id="MobiDB-lite"/>
    </source>
</evidence>
<sequence>MVLTKLFGSKKNKKTQSQPSPTKPASPPVDPGPKTLEDLIALSRSDDRKEHLTALTELARRLTAGESSLNDLVAQGLNKTDRIALELHLDESARPEDIGEEDWVKVAIKGFSASVRKTAAEQVTSEPSLEVLIKSSKGRDKAVYRIAKDKLDVIRQSQREAQEQEEKAKTVVDAMERHASASLDPLYANKLKSLVDQWQGWQDLASPALRQRFEQARQTAEARVQELEQAAQAEVEHHQALAMADQNRQSIAERVLNELRERIDALSLSEDDVREAQLFLTEQQHAWRESEQLSRPSKDEERAFHRLCTAFEAVLAKQASIEKRFGGWEALLQRLEHSPDEMDAEAHALDEWLHDLDWPDDTPPPELKARVEQVLAAHHDQLEEHRKKEVQAVRQARGLMRRCMAAVNEGHLKRASGLLHGVQDALEGLTERRHPGLFRQFEETREAVEKLRDWQSFAVQPKKEALIERMRHMVDQSIEPQARARAIRAMQDEWRMLSRGLQNQHQDLWEQFHELAQKAYEPCREYFNEQSKLRGLNLEKRRELVQQLEQYEEITDWENPDIKELDRVMNMARQDWRRFSPVDRAANKDVQKAFDEVYQRIRGRLQQEQSEFRDAKLAIIERARALLDEEDVRHATETAKQLQKEWQQAGHLARRDEQALWKDFRAICDELFERRGQQIEAFKADLEEHRIEAERLIGQIDALAKLDDVLAEQEQYQSLREAFKHLGTLPKAHHKELMDRYTKACKAFEAASRVQRNRQKDQHWLDLIDWVHRARFDESVDLDVLRGDFERMEVPAPARDLSDRLNSWRLPPQPEDAEELRRRTIELEALSDLETPEADRALRMELQVKRLQEGLGRSTSPTDFEQAVVDWLATGSVAQADYEPLAVRMKAAREAWMSRKN</sequence>
<keyword evidence="4" id="KW-1185">Reference proteome</keyword>
<dbReference type="Proteomes" id="UP000626148">
    <property type="component" value="Unassembled WGS sequence"/>
</dbReference>
<proteinExistence type="predicted"/>
<dbReference type="InterPro" id="IPR007139">
    <property type="entry name" value="DUF349"/>
</dbReference>
<evidence type="ECO:0000313" key="3">
    <source>
        <dbReference type="EMBL" id="GGX72694.1"/>
    </source>
</evidence>
<keyword evidence="1" id="KW-0175">Coiled coil</keyword>
<protein>
    <recommendedName>
        <fullName evidence="5">DUF349 domain-containing protein</fullName>
    </recommendedName>
</protein>
<accession>A0A918KSI2</accession>
<feature type="region of interest" description="Disordered" evidence="2">
    <location>
        <begin position="1"/>
        <end position="36"/>
    </location>
</feature>
<dbReference type="EMBL" id="BMXR01000016">
    <property type="protein sequence ID" value="GGX72694.1"/>
    <property type="molecule type" value="Genomic_DNA"/>
</dbReference>
<gene>
    <name evidence="3" type="ORF">GCM10007392_45000</name>
</gene>
<name>A0A918KSI2_9GAMM</name>
<comment type="caution">
    <text evidence="3">The sequence shown here is derived from an EMBL/GenBank/DDBJ whole genome shotgun (WGS) entry which is preliminary data.</text>
</comment>
<feature type="coiled-coil region" evidence="1">
    <location>
        <begin position="210"/>
        <end position="276"/>
    </location>
</feature>
<evidence type="ECO:0000313" key="4">
    <source>
        <dbReference type="Proteomes" id="UP000626148"/>
    </source>
</evidence>
<feature type="compositionally biased region" description="Pro residues" evidence="2">
    <location>
        <begin position="21"/>
        <end position="31"/>
    </location>
</feature>
<dbReference type="Pfam" id="PF03993">
    <property type="entry name" value="DUF349"/>
    <property type="match status" value="4"/>
</dbReference>
<reference evidence="3" key="1">
    <citation type="journal article" date="2014" name="Int. J. Syst. Evol. Microbiol.">
        <title>Complete genome sequence of Corynebacterium casei LMG S-19264T (=DSM 44701T), isolated from a smear-ripened cheese.</title>
        <authorList>
            <consortium name="US DOE Joint Genome Institute (JGI-PGF)"/>
            <person name="Walter F."/>
            <person name="Albersmeier A."/>
            <person name="Kalinowski J."/>
            <person name="Ruckert C."/>
        </authorList>
    </citation>
    <scope>NUCLEOTIDE SEQUENCE</scope>
    <source>
        <strain evidence="3">KCTC 22169</strain>
    </source>
</reference>
<evidence type="ECO:0008006" key="5">
    <source>
        <dbReference type="Google" id="ProtNLM"/>
    </source>
</evidence>